<dbReference type="Proteomes" id="UP000261284">
    <property type="component" value="Unassembled WGS sequence"/>
</dbReference>
<dbReference type="SUPFAM" id="SSF48334">
    <property type="entry name" value="DNA repair protein MutS, domain III"/>
    <property type="match status" value="1"/>
</dbReference>
<dbReference type="Pfam" id="PF00488">
    <property type="entry name" value="MutS_V"/>
    <property type="match status" value="1"/>
</dbReference>
<gene>
    <name evidence="6" type="ORF">DXN05_10435</name>
</gene>
<proteinExistence type="predicted"/>
<keyword evidence="4" id="KW-1133">Transmembrane helix</keyword>
<dbReference type="GO" id="GO:0005829">
    <property type="term" value="C:cytosol"/>
    <property type="evidence" value="ECO:0007669"/>
    <property type="project" value="TreeGrafter"/>
</dbReference>
<dbReference type="SMART" id="SM00534">
    <property type="entry name" value="MUTSac"/>
    <property type="match status" value="1"/>
</dbReference>
<feature type="transmembrane region" description="Helical" evidence="4">
    <location>
        <begin position="6"/>
        <end position="21"/>
    </location>
</feature>
<dbReference type="InterPro" id="IPR045076">
    <property type="entry name" value="MutS"/>
</dbReference>
<evidence type="ECO:0000256" key="3">
    <source>
        <dbReference type="ARBA" id="ARBA00023125"/>
    </source>
</evidence>
<dbReference type="GO" id="GO:0030983">
    <property type="term" value="F:mismatched DNA binding"/>
    <property type="evidence" value="ECO:0007669"/>
    <property type="project" value="InterPro"/>
</dbReference>
<dbReference type="EMBL" id="QTJU01000003">
    <property type="protein sequence ID" value="RFM27955.1"/>
    <property type="molecule type" value="Genomic_DNA"/>
</dbReference>
<sequence length="559" mass="63835">MNPNYWLLATICCPVLVLLIVKRNEAKRRRLLRQLRKQWGKPVENTRDFAWIGYYSSLVNAPGRVSNQLINDLDLHELFHYLDRTQSKPGQQYLYHRLLHPVADLQELQAFDDLCEHFLHVVQNREKAQLLLTTLSSHEAYYISTLLEANGFAEPAWAKWLPVNQCLVIVLLLASLQYPFLLIWSIIPFTINMLLHLWTRFKAGRYIHAINQLNTLITVTDELGKAGIPMQHWPISQELQALQRFRKKSAWLHRGTVNSDLNTVLFLAIDAVKALFLIETSTFISCMRFIRNNRQSISCLMAWTGRADAALSFASLKTGHHDWCKPFLVPGEKRMIAYDMYHPLINGCVRNSIEINGKGLLVTGSNMSGKTTFIRTLAINTLLAQTFYTCFARYFQLPFVQVHSSIRVSDDLLSGKSYFLEEVHLIGEFIAAAGNGEQHLFVLDEVFKGTNTAERIAAGKAILSRLNNSNSMVVVSTHDTELARLLKEEYNLYHFEEIIRDNQLVFDHVLKTGPLTRSNAIRLLQLNGYPESVVQEAQQITDKLKTDLIRANSLSGITP</sequence>
<evidence type="ECO:0000256" key="4">
    <source>
        <dbReference type="SAM" id="Phobius"/>
    </source>
</evidence>
<evidence type="ECO:0000256" key="2">
    <source>
        <dbReference type="ARBA" id="ARBA00022840"/>
    </source>
</evidence>
<dbReference type="PANTHER" id="PTHR11361">
    <property type="entry name" value="DNA MISMATCH REPAIR PROTEIN MUTS FAMILY MEMBER"/>
    <property type="match status" value="1"/>
</dbReference>
<keyword evidence="4" id="KW-0472">Membrane</keyword>
<dbReference type="Gene3D" id="1.10.1420.10">
    <property type="match status" value="1"/>
</dbReference>
<name>A0A3E1NJ48_9BACT</name>
<dbReference type="GO" id="GO:0140664">
    <property type="term" value="F:ATP-dependent DNA damage sensor activity"/>
    <property type="evidence" value="ECO:0007669"/>
    <property type="project" value="InterPro"/>
</dbReference>
<dbReference type="InterPro" id="IPR000432">
    <property type="entry name" value="DNA_mismatch_repair_MutS_C"/>
</dbReference>
<dbReference type="Gene3D" id="3.40.50.300">
    <property type="entry name" value="P-loop containing nucleotide triphosphate hydrolases"/>
    <property type="match status" value="1"/>
</dbReference>
<keyword evidence="2" id="KW-0067">ATP-binding</keyword>
<keyword evidence="7" id="KW-1185">Reference proteome</keyword>
<feature type="domain" description="DNA mismatch repair proteins mutS family" evidence="5">
    <location>
        <begin position="357"/>
        <end position="542"/>
    </location>
</feature>
<reference evidence="6 7" key="1">
    <citation type="submission" date="2018-08" db="EMBL/GenBank/DDBJ databases">
        <title>Chitinophagaceae sp. K23C18032701, a novel bacterium isolated from forest soil.</title>
        <authorList>
            <person name="Wang C."/>
        </authorList>
    </citation>
    <scope>NUCLEOTIDE SEQUENCE [LARGE SCALE GENOMIC DNA]</scope>
    <source>
        <strain evidence="6 7">K23C18032701</strain>
    </source>
</reference>
<keyword evidence="3" id="KW-0238">DNA-binding</keyword>
<dbReference type="OrthoDB" id="9802448at2"/>
<protein>
    <recommendedName>
        <fullName evidence="5">DNA mismatch repair proteins mutS family domain-containing protein</fullName>
    </recommendedName>
</protein>
<keyword evidence="4" id="KW-0812">Transmembrane</keyword>
<dbReference type="SUPFAM" id="SSF52540">
    <property type="entry name" value="P-loop containing nucleoside triphosphate hydrolases"/>
    <property type="match status" value="1"/>
</dbReference>
<dbReference type="RefSeq" id="WP_116847202.1">
    <property type="nucleotide sequence ID" value="NZ_QTJU01000003.1"/>
</dbReference>
<organism evidence="6 7">
    <name type="scientific">Deminuibacter soli</name>
    <dbReference type="NCBI Taxonomy" id="2291815"/>
    <lineage>
        <taxon>Bacteria</taxon>
        <taxon>Pseudomonadati</taxon>
        <taxon>Bacteroidota</taxon>
        <taxon>Chitinophagia</taxon>
        <taxon>Chitinophagales</taxon>
        <taxon>Chitinophagaceae</taxon>
        <taxon>Deminuibacter</taxon>
    </lineage>
</organism>
<dbReference type="GO" id="GO:0005524">
    <property type="term" value="F:ATP binding"/>
    <property type="evidence" value="ECO:0007669"/>
    <property type="project" value="UniProtKB-KW"/>
</dbReference>
<evidence type="ECO:0000313" key="6">
    <source>
        <dbReference type="EMBL" id="RFM27955.1"/>
    </source>
</evidence>
<keyword evidence="1" id="KW-0547">Nucleotide-binding</keyword>
<evidence type="ECO:0000256" key="1">
    <source>
        <dbReference type="ARBA" id="ARBA00022741"/>
    </source>
</evidence>
<evidence type="ECO:0000313" key="7">
    <source>
        <dbReference type="Proteomes" id="UP000261284"/>
    </source>
</evidence>
<dbReference type="InterPro" id="IPR036187">
    <property type="entry name" value="DNA_mismatch_repair_MutS_sf"/>
</dbReference>
<dbReference type="GO" id="GO:0006298">
    <property type="term" value="P:mismatch repair"/>
    <property type="evidence" value="ECO:0007669"/>
    <property type="project" value="InterPro"/>
</dbReference>
<dbReference type="PANTHER" id="PTHR11361:SF152">
    <property type="entry name" value="DNA MISMATCH REPAIR PROTEIN"/>
    <property type="match status" value="1"/>
</dbReference>
<feature type="transmembrane region" description="Helical" evidence="4">
    <location>
        <begin position="166"/>
        <end position="187"/>
    </location>
</feature>
<dbReference type="AlphaFoldDB" id="A0A3E1NJ48"/>
<accession>A0A3E1NJ48</accession>
<evidence type="ECO:0000259" key="5">
    <source>
        <dbReference type="SMART" id="SM00534"/>
    </source>
</evidence>
<dbReference type="InterPro" id="IPR027417">
    <property type="entry name" value="P-loop_NTPase"/>
</dbReference>
<comment type="caution">
    <text evidence="6">The sequence shown here is derived from an EMBL/GenBank/DDBJ whole genome shotgun (WGS) entry which is preliminary data.</text>
</comment>